<dbReference type="GO" id="GO:0016538">
    <property type="term" value="F:cyclin-dependent protein serine/threonine kinase regulator activity"/>
    <property type="evidence" value="ECO:0007669"/>
    <property type="project" value="InterPro"/>
</dbReference>
<feature type="compositionally biased region" description="Basic and acidic residues" evidence="5">
    <location>
        <begin position="103"/>
        <end position="113"/>
    </location>
</feature>
<sequence>MRRTFITPYVTKTTTTILPKEIAAFVIKDRLMTEDEWRALGVRQSPGWHHYMIHEPEPHILLFKRDLDPEQKLEIQKKKLQNLHNGNKVLNLNNNNKQNLNNDKNDANDKELSDINVGGMAG</sequence>
<dbReference type="SUPFAM" id="SSF55637">
    <property type="entry name" value="Cell cycle regulatory proteins"/>
    <property type="match status" value="1"/>
</dbReference>
<dbReference type="PANTHER" id="PTHR23415">
    <property type="entry name" value="CYCLIN-DEPENDENT KINASES REGULATORY SUBUNIT/60S RIBOSOME SUBUNIT BIOGENESIS PROTEIN NIP7"/>
    <property type="match status" value="1"/>
</dbReference>
<dbReference type="EMBL" id="JADGJW010000062">
    <property type="protein sequence ID" value="KAJ3225408.1"/>
    <property type="molecule type" value="Genomic_DNA"/>
</dbReference>
<dbReference type="Proteomes" id="UP001211065">
    <property type="component" value="Unassembled WGS sequence"/>
</dbReference>
<dbReference type="Gene3D" id="3.30.170.10">
    <property type="entry name" value="Cyclin-dependent kinase, regulatory subunit"/>
    <property type="match status" value="1"/>
</dbReference>
<dbReference type="AlphaFoldDB" id="A0AAD5Y0R9"/>
<dbReference type="Pfam" id="PF01111">
    <property type="entry name" value="CKS"/>
    <property type="match status" value="1"/>
</dbReference>
<evidence type="ECO:0000256" key="4">
    <source>
        <dbReference type="RuleBase" id="RU311113"/>
    </source>
</evidence>
<name>A0AAD5Y0R9_9FUNG</name>
<evidence type="ECO:0000313" key="6">
    <source>
        <dbReference type="EMBL" id="KAJ3225408.1"/>
    </source>
</evidence>
<keyword evidence="2 4" id="KW-0132">Cell division</keyword>
<evidence type="ECO:0000256" key="3">
    <source>
        <dbReference type="ARBA" id="ARBA00023306"/>
    </source>
</evidence>
<evidence type="ECO:0000256" key="2">
    <source>
        <dbReference type="ARBA" id="ARBA00022618"/>
    </source>
</evidence>
<dbReference type="InterPro" id="IPR000789">
    <property type="entry name" value="Cyclin-dep_kinase_reg-sub"/>
</dbReference>
<dbReference type="SMART" id="SM01084">
    <property type="entry name" value="CKS"/>
    <property type="match status" value="1"/>
</dbReference>
<comment type="similarity">
    <text evidence="1 4">Belongs to the CKS family.</text>
</comment>
<comment type="function">
    <text evidence="4">Binds to the catalytic subunit of the cyclin dependent kinases and is essential for their biological function.</text>
</comment>
<feature type="compositionally biased region" description="Low complexity" evidence="5">
    <location>
        <begin position="84"/>
        <end position="102"/>
    </location>
</feature>
<keyword evidence="3 4" id="KW-0131">Cell cycle</keyword>
<organism evidence="6 7">
    <name type="scientific">Clydaea vesicula</name>
    <dbReference type="NCBI Taxonomy" id="447962"/>
    <lineage>
        <taxon>Eukaryota</taxon>
        <taxon>Fungi</taxon>
        <taxon>Fungi incertae sedis</taxon>
        <taxon>Chytridiomycota</taxon>
        <taxon>Chytridiomycota incertae sedis</taxon>
        <taxon>Chytridiomycetes</taxon>
        <taxon>Lobulomycetales</taxon>
        <taxon>Lobulomycetaceae</taxon>
        <taxon>Clydaea</taxon>
    </lineage>
</organism>
<feature type="region of interest" description="Disordered" evidence="5">
    <location>
        <begin position="84"/>
        <end position="122"/>
    </location>
</feature>
<gene>
    <name evidence="6" type="primary">CKS2</name>
    <name evidence="6" type="ORF">HK099_006866</name>
</gene>
<dbReference type="PROSITE" id="PS00945">
    <property type="entry name" value="CKS_2"/>
    <property type="match status" value="1"/>
</dbReference>
<reference evidence="6" key="1">
    <citation type="submission" date="2020-05" db="EMBL/GenBank/DDBJ databases">
        <title>Phylogenomic resolution of chytrid fungi.</title>
        <authorList>
            <person name="Stajich J.E."/>
            <person name="Amses K."/>
            <person name="Simmons R."/>
            <person name="Seto K."/>
            <person name="Myers J."/>
            <person name="Bonds A."/>
            <person name="Quandt C.A."/>
            <person name="Barry K."/>
            <person name="Liu P."/>
            <person name="Grigoriev I."/>
            <person name="Longcore J.E."/>
            <person name="James T.Y."/>
        </authorList>
    </citation>
    <scope>NUCLEOTIDE SEQUENCE</scope>
    <source>
        <strain evidence="6">JEL0476</strain>
    </source>
</reference>
<proteinExistence type="inferred from homology"/>
<comment type="caution">
    <text evidence="6">The sequence shown here is derived from an EMBL/GenBank/DDBJ whole genome shotgun (WGS) entry which is preliminary data.</text>
</comment>
<dbReference type="GO" id="GO:0051301">
    <property type="term" value="P:cell division"/>
    <property type="evidence" value="ECO:0007669"/>
    <property type="project" value="UniProtKB-UniRule"/>
</dbReference>
<dbReference type="InterPro" id="IPR036858">
    <property type="entry name" value="Cyclin-dep_kinase_reg-sub_sf"/>
</dbReference>
<protein>
    <recommendedName>
        <fullName evidence="4">Cyclin-dependent kinases regulatory subunit</fullName>
    </recommendedName>
</protein>
<dbReference type="PRINTS" id="PR00296">
    <property type="entry name" value="CYCLINKINASE"/>
</dbReference>
<evidence type="ECO:0000313" key="7">
    <source>
        <dbReference type="Proteomes" id="UP001211065"/>
    </source>
</evidence>
<evidence type="ECO:0000256" key="1">
    <source>
        <dbReference type="ARBA" id="ARBA00007782"/>
    </source>
</evidence>
<accession>A0AAD5Y0R9</accession>
<keyword evidence="7" id="KW-1185">Reference proteome</keyword>
<evidence type="ECO:0000256" key="5">
    <source>
        <dbReference type="SAM" id="MobiDB-lite"/>
    </source>
</evidence>